<evidence type="ECO:0000256" key="3">
    <source>
        <dbReference type="ARBA" id="ARBA00022898"/>
    </source>
</evidence>
<dbReference type="Proteomes" id="UP000800092">
    <property type="component" value="Unassembled WGS sequence"/>
</dbReference>
<feature type="domain" description="Aromatic amino acid beta-eliminating lyase/threonine aldolase" evidence="6">
    <location>
        <begin position="83"/>
        <end position="366"/>
    </location>
</feature>
<dbReference type="InterPro" id="IPR001597">
    <property type="entry name" value="ArAA_b-elim_lyase/Thr_aldolase"/>
</dbReference>
<evidence type="ECO:0000256" key="5">
    <source>
        <dbReference type="SAM" id="MobiDB-lite"/>
    </source>
</evidence>
<dbReference type="InterPro" id="IPR015421">
    <property type="entry name" value="PyrdxlP-dep_Trfase_major"/>
</dbReference>
<dbReference type="Gene3D" id="3.40.640.10">
    <property type="entry name" value="Type I PLP-dependent aspartate aminotransferase-like (Major domain)"/>
    <property type="match status" value="1"/>
</dbReference>
<protein>
    <recommendedName>
        <fullName evidence="6">Aromatic amino acid beta-eliminating lyase/threonine aldolase domain-containing protein</fullName>
    </recommendedName>
</protein>
<dbReference type="GO" id="GO:0006545">
    <property type="term" value="P:glycine biosynthetic process"/>
    <property type="evidence" value="ECO:0007669"/>
    <property type="project" value="TreeGrafter"/>
</dbReference>
<keyword evidence="8" id="KW-1185">Reference proteome</keyword>
<dbReference type="AlphaFoldDB" id="A0A6A6GVG6"/>
<dbReference type="OrthoDB" id="10261951at2759"/>
<sequence length="439" mass="47132">MLCSVSKIGRPLRVDQIRKLYPIKSRHYYHGSSAKSLVMSVNGHSSSSIEHTVKRQKLAQDDPLDDVDLSQNNWRSPGPAAFDFRSDVVTSPTASMLTSIAQTTLLDDVFVEDPTTLSLEKRIAELTGHEAALLVMSGTMGNQVSLRTHLLAPPHSVLCDHRAHILSWEAGGVASLCGALVKGVVPKNEHHITLEDVEANAVLSDDVHACPTKVISLENTLGGTVAPLEECRKISQWAKEHGILMHLDGARLWEACAAGAGGLEEYCACFDSVSLCFSKGLGAPIGSMIIGKSSFIKRARWIRKSIGGGTRQAGVVAAPARVALEETFLGGKLAASHENARRIGKLWEFLGGKLALPVETNMVWFNLGEAGIKVKDFVTAAEKLGLRVLGGRLVVHYQIGGEAIEKLDVLMRELLGGKGVDGINGTVDGDPMQTQVTVE</sequence>
<dbReference type="InterPro" id="IPR015424">
    <property type="entry name" value="PyrdxlP-dep_Trfase"/>
</dbReference>
<evidence type="ECO:0000256" key="1">
    <source>
        <dbReference type="ARBA" id="ARBA00001933"/>
    </source>
</evidence>
<comment type="similarity">
    <text evidence="2">Belongs to the threonine aldolase family.</text>
</comment>
<dbReference type="InterPro" id="IPR015422">
    <property type="entry name" value="PyrdxlP-dep_Trfase_small"/>
</dbReference>
<dbReference type="GO" id="GO:0008732">
    <property type="term" value="F:L-allo-threonine aldolase activity"/>
    <property type="evidence" value="ECO:0007669"/>
    <property type="project" value="TreeGrafter"/>
</dbReference>
<dbReference type="FunFam" id="3.40.640.10:FF:000030">
    <property type="entry name" value="Low-specificity L-threonine aldolase"/>
    <property type="match status" value="1"/>
</dbReference>
<dbReference type="GO" id="GO:0005829">
    <property type="term" value="C:cytosol"/>
    <property type="evidence" value="ECO:0007669"/>
    <property type="project" value="TreeGrafter"/>
</dbReference>
<evidence type="ECO:0000256" key="4">
    <source>
        <dbReference type="ARBA" id="ARBA00023239"/>
    </source>
</evidence>
<dbReference type="NCBIfam" id="NF041359">
    <property type="entry name" value="GntG_guanitoxin"/>
    <property type="match status" value="1"/>
</dbReference>
<evidence type="ECO:0000313" key="8">
    <source>
        <dbReference type="Proteomes" id="UP000800092"/>
    </source>
</evidence>
<keyword evidence="3" id="KW-0663">Pyridoxal phosphate</keyword>
<dbReference type="GO" id="GO:0006567">
    <property type="term" value="P:L-threonine catabolic process"/>
    <property type="evidence" value="ECO:0007669"/>
    <property type="project" value="TreeGrafter"/>
</dbReference>
<evidence type="ECO:0000313" key="7">
    <source>
        <dbReference type="EMBL" id="KAF2229500.1"/>
    </source>
</evidence>
<dbReference type="PANTHER" id="PTHR48097:SF9">
    <property type="entry name" value="L-THREONINE ALDOLASE"/>
    <property type="match status" value="1"/>
</dbReference>
<dbReference type="PANTHER" id="PTHR48097">
    <property type="entry name" value="L-THREONINE ALDOLASE-RELATED"/>
    <property type="match status" value="1"/>
</dbReference>
<dbReference type="Gene3D" id="3.90.1150.10">
    <property type="entry name" value="Aspartate Aminotransferase, domain 1"/>
    <property type="match status" value="1"/>
</dbReference>
<gene>
    <name evidence="7" type="ORF">EV356DRAFT_386939</name>
</gene>
<dbReference type="Pfam" id="PF01212">
    <property type="entry name" value="Beta_elim_lyase"/>
    <property type="match status" value="1"/>
</dbReference>
<name>A0A6A6GVG6_VIRVR</name>
<reference evidence="7" key="1">
    <citation type="journal article" date="2020" name="Stud. Mycol.">
        <title>101 Dothideomycetes genomes: a test case for predicting lifestyles and emergence of pathogens.</title>
        <authorList>
            <person name="Haridas S."/>
            <person name="Albert R."/>
            <person name="Binder M."/>
            <person name="Bloem J."/>
            <person name="Labutti K."/>
            <person name="Salamov A."/>
            <person name="Andreopoulos B."/>
            <person name="Baker S."/>
            <person name="Barry K."/>
            <person name="Bills G."/>
            <person name="Bluhm B."/>
            <person name="Cannon C."/>
            <person name="Castanera R."/>
            <person name="Culley D."/>
            <person name="Daum C."/>
            <person name="Ezra D."/>
            <person name="Gonzalez J."/>
            <person name="Henrissat B."/>
            <person name="Kuo A."/>
            <person name="Liang C."/>
            <person name="Lipzen A."/>
            <person name="Lutzoni F."/>
            <person name="Magnuson J."/>
            <person name="Mondo S."/>
            <person name="Nolan M."/>
            <person name="Ohm R."/>
            <person name="Pangilinan J."/>
            <person name="Park H.-J."/>
            <person name="Ramirez L."/>
            <person name="Alfaro M."/>
            <person name="Sun H."/>
            <person name="Tritt A."/>
            <person name="Yoshinaga Y."/>
            <person name="Zwiers L.-H."/>
            <person name="Turgeon B."/>
            <person name="Goodwin S."/>
            <person name="Spatafora J."/>
            <person name="Crous P."/>
            <person name="Grigoriev I."/>
        </authorList>
    </citation>
    <scope>NUCLEOTIDE SEQUENCE</scope>
    <source>
        <strain evidence="7">Tuck. ex Michener</strain>
    </source>
</reference>
<evidence type="ECO:0000256" key="2">
    <source>
        <dbReference type="ARBA" id="ARBA00006966"/>
    </source>
</evidence>
<dbReference type="CDD" id="cd06502">
    <property type="entry name" value="TA_like"/>
    <property type="match status" value="1"/>
</dbReference>
<comment type="cofactor">
    <cofactor evidence="1">
        <name>pyridoxal 5'-phosphate</name>
        <dbReference type="ChEBI" id="CHEBI:597326"/>
    </cofactor>
</comment>
<dbReference type="EMBL" id="ML991862">
    <property type="protein sequence ID" value="KAF2229500.1"/>
    <property type="molecule type" value="Genomic_DNA"/>
</dbReference>
<dbReference type="InterPro" id="IPR023603">
    <property type="entry name" value="Low_specificity_L-TA-like"/>
</dbReference>
<proteinExistence type="inferred from homology"/>
<accession>A0A6A6GVG6</accession>
<organism evidence="7 8">
    <name type="scientific">Viridothelium virens</name>
    <name type="common">Speckled blister lichen</name>
    <name type="synonym">Trypethelium virens</name>
    <dbReference type="NCBI Taxonomy" id="1048519"/>
    <lineage>
        <taxon>Eukaryota</taxon>
        <taxon>Fungi</taxon>
        <taxon>Dikarya</taxon>
        <taxon>Ascomycota</taxon>
        <taxon>Pezizomycotina</taxon>
        <taxon>Dothideomycetes</taxon>
        <taxon>Dothideomycetes incertae sedis</taxon>
        <taxon>Trypetheliales</taxon>
        <taxon>Trypetheliaceae</taxon>
        <taxon>Viridothelium</taxon>
    </lineage>
</organism>
<feature type="region of interest" description="Disordered" evidence="5">
    <location>
        <begin position="49"/>
        <end position="70"/>
    </location>
</feature>
<evidence type="ECO:0000259" key="6">
    <source>
        <dbReference type="Pfam" id="PF01212"/>
    </source>
</evidence>
<keyword evidence="4" id="KW-0456">Lyase</keyword>
<dbReference type="SUPFAM" id="SSF53383">
    <property type="entry name" value="PLP-dependent transferases"/>
    <property type="match status" value="1"/>
</dbReference>